<dbReference type="InterPro" id="IPR025399">
    <property type="entry name" value="DUF4372"/>
</dbReference>
<gene>
    <name evidence="2" type="ORF">E2R66_26485</name>
</gene>
<feature type="domain" description="DUF4372" evidence="1">
    <location>
        <begin position="65"/>
        <end position="98"/>
    </location>
</feature>
<comment type="caution">
    <text evidence="2">The sequence shown here is derived from an EMBL/GenBank/DDBJ whole genome shotgun (WGS) entry which is preliminary data.</text>
</comment>
<keyword evidence="3" id="KW-1185">Reference proteome</keyword>
<proteinExistence type="predicted"/>
<protein>
    <submittedName>
        <fullName evidence="2">DUF4372 domain-containing protein</fullName>
    </submittedName>
</protein>
<evidence type="ECO:0000313" key="2">
    <source>
        <dbReference type="EMBL" id="TFF33349.1"/>
    </source>
</evidence>
<dbReference type="EMBL" id="SOZE01000048">
    <property type="protein sequence ID" value="TFF33349.1"/>
    <property type="molecule type" value="Genomic_DNA"/>
</dbReference>
<dbReference type="Proteomes" id="UP000297540">
    <property type="component" value="Unassembled WGS sequence"/>
</dbReference>
<dbReference type="AlphaFoldDB" id="A0A4Y8S2V3"/>
<name>A0A4Y8S2V3_9SPHI</name>
<reference evidence="2 3" key="1">
    <citation type="journal article" date="2017" name="Int. J. Syst. Evol. Microbiol.">
        <title>Mucilaginibacterpsychrotolerans sp. nov., isolated from peatlands.</title>
        <authorList>
            <person name="Deng Y."/>
            <person name="Shen L."/>
            <person name="Xu B."/>
            <person name="Liu Y."/>
            <person name="Gu Z."/>
            <person name="Liu H."/>
            <person name="Zhou Y."/>
        </authorList>
    </citation>
    <scope>NUCLEOTIDE SEQUENCE [LARGE SCALE GENOMIC DNA]</scope>
    <source>
        <strain evidence="2 3">NH7-4</strain>
    </source>
</reference>
<dbReference type="Pfam" id="PF14294">
    <property type="entry name" value="DUF4372"/>
    <property type="match status" value="1"/>
</dbReference>
<sequence length="110" mass="12422">MAEALNASFKTSASILLVILNSNCGASCDLTNAICISCFFPLTALSILSWTPVAKTLILRAVTPDFRTRNFNSWKQLFQLFFRQLTSQKSLRDICFYLIVPQEQTVPPWN</sequence>
<organism evidence="2 3">
    <name type="scientific">Mucilaginibacter psychrotolerans</name>
    <dbReference type="NCBI Taxonomy" id="1524096"/>
    <lineage>
        <taxon>Bacteria</taxon>
        <taxon>Pseudomonadati</taxon>
        <taxon>Bacteroidota</taxon>
        <taxon>Sphingobacteriia</taxon>
        <taxon>Sphingobacteriales</taxon>
        <taxon>Sphingobacteriaceae</taxon>
        <taxon>Mucilaginibacter</taxon>
    </lineage>
</organism>
<evidence type="ECO:0000313" key="3">
    <source>
        <dbReference type="Proteomes" id="UP000297540"/>
    </source>
</evidence>
<accession>A0A4Y8S2V3</accession>
<evidence type="ECO:0000259" key="1">
    <source>
        <dbReference type="Pfam" id="PF14294"/>
    </source>
</evidence>